<dbReference type="Pfam" id="PF13439">
    <property type="entry name" value="Glyco_transf_4"/>
    <property type="match status" value="1"/>
</dbReference>
<dbReference type="PANTHER" id="PTHR46401:SF2">
    <property type="entry name" value="GLYCOSYLTRANSFERASE WBBK-RELATED"/>
    <property type="match status" value="1"/>
</dbReference>
<evidence type="ECO:0000259" key="2">
    <source>
        <dbReference type="Pfam" id="PF00534"/>
    </source>
</evidence>
<dbReference type="Gene3D" id="3.40.50.2000">
    <property type="entry name" value="Glycogen Phosphorylase B"/>
    <property type="match status" value="2"/>
</dbReference>
<name>I4EMZ9_9BACT</name>
<dbReference type="EMBL" id="CAGS01000668">
    <property type="protein sequence ID" value="CCF86062.1"/>
    <property type="molecule type" value="Genomic_DNA"/>
</dbReference>
<dbReference type="SUPFAM" id="SSF53756">
    <property type="entry name" value="UDP-Glycosyltransferase/glycogen phosphorylase"/>
    <property type="match status" value="1"/>
</dbReference>
<dbReference type="FunFam" id="3.40.50.2000:FF:000119">
    <property type="entry name" value="Glycosyl transferase group 1"/>
    <property type="match status" value="1"/>
</dbReference>
<sequence>MTIAIDASRAATGQLTGTERYSRQIIEAMIAAGRNHRYLLYLNQAGPIDLALPATARQRPIPFPRLWTHVRLSVEILRQPVDALFIPAHVVPPVHPRATVVTIHDLGYLYEPDSHTAWSRRYLDWSTRWSVAMARRIIAISGATRDDLVRHYGAAPEKIRVIPHGIDEGFHPLQQDVVAREVRRLGFRQPYILFVGTIQPRKNVARLIAAFDILADSNRELELVLAGKRGWLAERIDAAIQSSRHRDRIRITGHVPDASLPALYNGAEAVVLPSLYEGFGLPALEAMASGTPVVVSNRGALPGIAGDAALVVDPLSPQAIAAGLTAALDPATRARRIEAGIQHAARFRWTTAGQQTLEVIEEAAGITRKAAHGQ</sequence>
<proteinExistence type="predicted"/>
<dbReference type="InterPro" id="IPR001296">
    <property type="entry name" value="Glyco_trans_1"/>
</dbReference>
<evidence type="ECO:0000313" key="5">
    <source>
        <dbReference type="Proteomes" id="UP000004221"/>
    </source>
</evidence>
<dbReference type="AlphaFoldDB" id="I4EMZ9"/>
<feature type="domain" description="Glycosyltransferase subfamily 4-like N-terminal" evidence="3">
    <location>
        <begin position="17"/>
        <end position="168"/>
    </location>
</feature>
<dbReference type="PANTHER" id="PTHR46401">
    <property type="entry name" value="GLYCOSYLTRANSFERASE WBBK-RELATED"/>
    <property type="match status" value="1"/>
</dbReference>
<dbReference type="Proteomes" id="UP000004221">
    <property type="component" value="Unassembled WGS sequence"/>
</dbReference>
<dbReference type="GO" id="GO:0009103">
    <property type="term" value="P:lipopolysaccharide biosynthetic process"/>
    <property type="evidence" value="ECO:0007669"/>
    <property type="project" value="TreeGrafter"/>
</dbReference>
<reference evidence="4 5" key="1">
    <citation type="journal article" date="2012" name="ISME J.">
        <title>Nitrification expanded: discovery, physiology and genomics of a nitrite-oxidizing bacterium from the phylum Chloroflexi.</title>
        <authorList>
            <person name="Sorokin D.Y."/>
            <person name="Lucker S."/>
            <person name="Vejmelkova D."/>
            <person name="Kostrikina N.A."/>
            <person name="Kleerebezem R."/>
            <person name="Rijpstra W.I."/>
            <person name="Damste J.S."/>
            <person name="Le Paslier D."/>
            <person name="Muyzer G."/>
            <person name="Wagner M."/>
            <person name="van Loosdrecht M.C."/>
            <person name="Daims H."/>
        </authorList>
    </citation>
    <scope>NUCLEOTIDE SEQUENCE [LARGE SCALE GENOMIC DNA]</scope>
    <source>
        <strain evidence="5">none</strain>
    </source>
</reference>
<organism evidence="4 5">
    <name type="scientific">Nitrolancea hollandica Lb</name>
    <dbReference type="NCBI Taxonomy" id="1129897"/>
    <lineage>
        <taxon>Bacteria</taxon>
        <taxon>Pseudomonadati</taxon>
        <taxon>Thermomicrobiota</taxon>
        <taxon>Thermomicrobia</taxon>
        <taxon>Sphaerobacterales</taxon>
        <taxon>Sphaerobacterineae</taxon>
        <taxon>Sphaerobacteraceae</taxon>
        <taxon>Nitrolancea</taxon>
    </lineage>
</organism>
<evidence type="ECO:0000259" key="3">
    <source>
        <dbReference type="Pfam" id="PF13439"/>
    </source>
</evidence>
<dbReference type="CDD" id="cd03809">
    <property type="entry name" value="GT4_MtfB-like"/>
    <property type="match status" value="1"/>
</dbReference>
<dbReference type="Pfam" id="PF00534">
    <property type="entry name" value="Glycos_transf_1"/>
    <property type="match status" value="1"/>
</dbReference>
<dbReference type="InterPro" id="IPR028098">
    <property type="entry name" value="Glyco_trans_4-like_N"/>
</dbReference>
<keyword evidence="5" id="KW-1185">Reference proteome</keyword>
<gene>
    <name evidence="4" type="ORF">NITHO_700005</name>
</gene>
<accession>I4EMZ9</accession>
<dbReference type="GO" id="GO:0016757">
    <property type="term" value="F:glycosyltransferase activity"/>
    <property type="evidence" value="ECO:0007669"/>
    <property type="project" value="InterPro"/>
</dbReference>
<keyword evidence="1 4" id="KW-0808">Transferase</keyword>
<protein>
    <submittedName>
        <fullName evidence="4">Glycosyl transferase group 1</fullName>
    </submittedName>
</protein>
<evidence type="ECO:0000256" key="1">
    <source>
        <dbReference type="ARBA" id="ARBA00022679"/>
    </source>
</evidence>
<feature type="domain" description="Glycosyl transferase family 1" evidence="2">
    <location>
        <begin position="188"/>
        <end position="340"/>
    </location>
</feature>
<comment type="caution">
    <text evidence="4">The sequence shown here is derived from an EMBL/GenBank/DDBJ whole genome shotgun (WGS) entry which is preliminary data.</text>
</comment>
<evidence type="ECO:0000313" key="4">
    <source>
        <dbReference type="EMBL" id="CCF86062.1"/>
    </source>
</evidence>